<comment type="similarity">
    <text evidence="3 9">Belongs to the TenA family.</text>
</comment>
<dbReference type="Proteomes" id="UP000239650">
    <property type="component" value="Unassembled WGS sequence"/>
</dbReference>
<dbReference type="CDD" id="cd19364">
    <property type="entry name" value="TenA_C_BsTenA-like"/>
    <property type="match status" value="1"/>
</dbReference>
<evidence type="ECO:0000256" key="6">
    <source>
        <dbReference type="ARBA" id="ARBA00013647"/>
    </source>
</evidence>
<evidence type="ECO:0000256" key="2">
    <source>
        <dbReference type="ARBA" id="ARBA00004948"/>
    </source>
</evidence>
<evidence type="ECO:0000256" key="8">
    <source>
        <dbReference type="ARBA" id="ARBA00048337"/>
    </source>
</evidence>
<dbReference type="InterPro" id="IPR016084">
    <property type="entry name" value="Haem_Oase-like_multi-hlx"/>
</dbReference>
<dbReference type="Pfam" id="PF03070">
    <property type="entry name" value="TENA_THI-4"/>
    <property type="match status" value="1"/>
</dbReference>
<evidence type="ECO:0000256" key="3">
    <source>
        <dbReference type="ARBA" id="ARBA00010264"/>
    </source>
</evidence>
<evidence type="ECO:0000256" key="7">
    <source>
        <dbReference type="ARBA" id="ARBA00022977"/>
    </source>
</evidence>
<dbReference type="GO" id="GO:0009228">
    <property type="term" value="P:thiamine biosynthetic process"/>
    <property type="evidence" value="ECO:0007669"/>
    <property type="project" value="UniProtKB-KW"/>
</dbReference>
<name>A0A9N7IY32_LATSK</name>
<reference evidence="11 12" key="1">
    <citation type="submission" date="2018-02" db="EMBL/GenBank/DDBJ databases">
        <authorList>
            <person name="Rodrigo-Torres L."/>
            <person name="Arahal R. D."/>
            <person name="Lucena T."/>
        </authorList>
    </citation>
    <scope>NUCLEOTIDE SEQUENCE [LARGE SCALE GENOMIC DNA]</scope>
    <source>
        <strain evidence="11 12">CECT 9267</strain>
    </source>
</reference>
<gene>
    <name evidence="11" type="primary">tenA</name>
    <name evidence="11" type="ORF">LAS9267_01769</name>
</gene>
<evidence type="ECO:0000256" key="1">
    <source>
        <dbReference type="ARBA" id="ARBA00001881"/>
    </source>
</evidence>
<sequence length="228" mass="26740">MSFTSIVQEKVAPYWEGSLRHPFIVQLQAGTLPEEIFRYYLIQDHYYLRYFRKLHQIVSDRCQDQELKALMTLSATGLKDGEMIVREQFFEALKITADEVQETPVAPTTDHYIAHMYRQLFADNPAIAAAGLYPCAWLYSDIGMALSQQPASPNPYYQRWIETYTKAELQDEIQMTGIVLNRLYASSSADDQVKMVQAFVRSSQLEYHFWEMAYRKEQWLRGDEYDEQ</sequence>
<dbReference type="InterPro" id="IPR050967">
    <property type="entry name" value="Thiamine_Salvage_TenA"/>
</dbReference>
<keyword evidence="7 9" id="KW-0784">Thiamine biosynthesis</keyword>
<dbReference type="AlphaFoldDB" id="A0A9N7IY32"/>
<feature type="domain" description="Thiaminase-2/PQQC" evidence="10">
    <location>
        <begin position="10"/>
        <end position="215"/>
    </location>
</feature>
<dbReference type="Gene3D" id="1.20.910.10">
    <property type="entry name" value="Heme oxygenase-like"/>
    <property type="match status" value="1"/>
</dbReference>
<dbReference type="NCBIfam" id="TIGR04306">
    <property type="entry name" value="salvage_TenA"/>
    <property type="match status" value="1"/>
</dbReference>
<comment type="caution">
    <text evidence="11">The sequence shown here is derived from an EMBL/GenBank/DDBJ whole genome shotgun (WGS) entry which is preliminary data.</text>
</comment>
<organism evidence="11 12">
    <name type="scientific">Latilactobacillus sakei</name>
    <name type="common">Lactobacillus sakei</name>
    <dbReference type="NCBI Taxonomy" id="1599"/>
    <lineage>
        <taxon>Bacteria</taxon>
        <taxon>Bacillati</taxon>
        <taxon>Bacillota</taxon>
        <taxon>Bacilli</taxon>
        <taxon>Lactobacillales</taxon>
        <taxon>Lactobacillaceae</taxon>
        <taxon>Latilactobacillus</taxon>
    </lineage>
</organism>
<comment type="function">
    <text evidence="9">Catalyzes an amino-pyrimidine hydrolysis reaction at the C5' of the pyrimidine moiety of thiamine compounds, a reaction that is part of a thiamine salvage pathway.</text>
</comment>
<evidence type="ECO:0000256" key="9">
    <source>
        <dbReference type="RuleBase" id="RU363093"/>
    </source>
</evidence>
<evidence type="ECO:0000259" key="10">
    <source>
        <dbReference type="Pfam" id="PF03070"/>
    </source>
</evidence>
<dbReference type="EMBL" id="OKRC01000009">
    <property type="protein sequence ID" value="SPE22745.1"/>
    <property type="molecule type" value="Genomic_DNA"/>
</dbReference>
<keyword evidence="9 11" id="KW-0378">Hydrolase</keyword>
<dbReference type="GO" id="GO:0050334">
    <property type="term" value="F:thiaminase activity"/>
    <property type="evidence" value="ECO:0007669"/>
    <property type="project" value="UniProtKB-EC"/>
</dbReference>
<comment type="catalytic activity">
    <reaction evidence="1 9">
        <text>4-amino-5-aminomethyl-2-methylpyrimidine + H2O = 4-amino-5-hydroxymethyl-2-methylpyrimidine + NH4(+)</text>
        <dbReference type="Rhea" id="RHEA:31799"/>
        <dbReference type="ChEBI" id="CHEBI:15377"/>
        <dbReference type="ChEBI" id="CHEBI:16892"/>
        <dbReference type="ChEBI" id="CHEBI:28938"/>
        <dbReference type="ChEBI" id="CHEBI:63416"/>
        <dbReference type="EC" id="3.5.99.2"/>
    </reaction>
</comment>
<evidence type="ECO:0000313" key="11">
    <source>
        <dbReference type="EMBL" id="SPE22745.1"/>
    </source>
</evidence>
<dbReference type="RefSeq" id="WP_016265235.1">
    <property type="nucleotide sequence ID" value="NZ_BJLN01000001.1"/>
</dbReference>
<protein>
    <recommendedName>
        <fullName evidence="6 9">Aminopyrimidine aminohydrolase</fullName>
        <ecNumber evidence="5 9">3.5.99.2</ecNumber>
    </recommendedName>
</protein>
<comment type="subunit">
    <text evidence="4">Homotetramer.</text>
</comment>
<dbReference type="GeneID" id="57133951"/>
<dbReference type="SUPFAM" id="SSF48613">
    <property type="entry name" value="Heme oxygenase-like"/>
    <property type="match status" value="1"/>
</dbReference>
<accession>A0A9N7IY32</accession>
<dbReference type="PANTHER" id="PTHR43198:SF2">
    <property type="entry name" value="SI:CH1073-67J19.1-RELATED"/>
    <property type="match status" value="1"/>
</dbReference>
<evidence type="ECO:0000256" key="5">
    <source>
        <dbReference type="ARBA" id="ARBA00012684"/>
    </source>
</evidence>
<proteinExistence type="inferred from homology"/>
<dbReference type="InterPro" id="IPR004305">
    <property type="entry name" value="Thiaminase-2/PQQC"/>
</dbReference>
<comment type="catalytic activity">
    <reaction evidence="8 9">
        <text>thiamine + H2O = 5-(2-hydroxyethyl)-4-methylthiazole + 4-amino-5-hydroxymethyl-2-methylpyrimidine + H(+)</text>
        <dbReference type="Rhea" id="RHEA:17509"/>
        <dbReference type="ChEBI" id="CHEBI:15377"/>
        <dbReference type="ChEBI" id="CHEBI:15378"/>
        <dbReference type="ChEBI" id="CHEBI:16892"/>
        <dbReference type="ChEBI" id="CHEBI:17957"/>
        <dbReference type="ChEBI" id="CHEBI:18385"/>
        <dbReference type="EC" id="3.5.99.2"/>
    </reaction>
</comment>
<dbReference type="GO" id="GO:0005829">
    <property type="term" value="C:cytosol"/>
    <property type="evidence" value="ECO:0007669"/>
    <property type="project" value="TreeGrafter"/>
</dbReference>
<comment type="pathway">
    <text evidence="2 9">Cofactor biosynthesis; thiamine diphosphate biosynthesis.</text>
</comment>
<dbReference type="EC" id="3.5.99.2" evidence="5 9"/>
<evidence type="ECO:0000256" key="4">
    <source>
        <dbReference type="ARBA" id="ARBA00011881"/>
    </source>
</evidence>
<dbReference type="PANTHER" id="PTHR43198">
    <property type="entry name" value="BIFUNCTIONAL TH2 PROTEIN"/>
    <property type="match status" value="1"/>
</dbReference>
<evidence type="ECO:0000313" key="12">
    <source>
        <dbReference type="Proteomes" id="UP000239650"/>
    </source>
</evidence>
<dbReference type="InterPro" id="IPR027574">
    <property type="entry name" value="Thiaminase_II"/>
</dbReference>